<dbReference type="Proteomes" id="UP001187192">
    <property type="component" value="Unassembled WGS sequence"/>
</dbReference>
<sequence>MGVAETTSAPSASGEGVMGVAQCLGRGRRGQGLDHMTAQWLDQGGHGHGRGHQRAQCLERTISTRAVMGYPLLFS</sequence>
<protein>
    <submittedName>
        <fullName evidence="1">Uncharacterized protein</fullName>
    </submittedName>
</protein>
<name>A0AA88DPS1_FICCA</name>
<dbReference type="AlphaFoldDB" id="A0AA88DPS1"/>
<accession>A0AA88DPS1</accession>
<comment type="caution">
    <text evidence="1">The sequence shown here is derived from an EMBL/GenBank/DDBJ whole genome shotgun (WGS) entry which is preliminary data.</text>
</comment>
<gene>
    <name evidence="1" type="ORF">TIFTF001_028315</name>
</gene>
<evidence type="ECO:0000313" key="1">
    <source>
        <dbReference type="EMBL" id="GMN59220.1"/>
    </source>
</evidence>
<keyword evidence="2" id="KW-1185">Reference proteome</keyword>
<organism evidence="1 2">
    <name type="scientific">Ficus carica</name>
    <name type="common">Common fig</name>
    <dbReference type="NCBI Taxonomy" id="3494"/>
    <lineage>
        <taxon>Eukaryota</taxon>
        <taxon>Viridiplantae</taxon>
        <taxon>Streptophyta</taxon>
        <taxon>Embryophyta</taxon>
        <taxon>Tracheophyta</taxon>
        <taxon>Spermatophyta</taxon>
        <taxon>Magnoliopsida</taxon>
        <taxon>eudicotyledons</taxon>
        <taxon>Gunneridae</taxon>
        <taxon>Pentapetalae</taxon>
        <taxon>rosids</taxon>
        <taxon>fabids</taxon>
        <taxon>Rosales</taxon>
        <taxon>Moraceae</taxon>
        <taxon>Ficeae</taxon>
        <taxon>Ficus</taxon>
    </lineage>
</organism>
<dbReference type="EMBL" id="BTGU01000085">
    <property type="protein sequence ID" value="GMN59220.1"/>
    <property type="molecule type" value="Genomic_DNA"/>
</dbReference>
<reference evidence="1" key="1">
    <citation type="submission" date="2023-07" db="EMBL/GenBank/DDBJ databases">
        <title>draft genome sequence of fig (Ficus carica).</title>
        <authorList>
            <person name="Takahashi T."/>
            <person name="Nishimura K."/>
        </authorList>
    </citation>
    <scope>NUCLEOTIDE SEQUENCE</scope>
</reference>
<evidence type="ECO:0000313" key="2">
    <source>
        <dbReference type="Proteomes" id="UP001187192"/>
    </source>
</evidence>
<proteinExistence type="predicted"/>